<protein>
    <recommendedName>
        <fullName evidence="3">DUF2116 family Zn-ribbon domain-containing protein</fullName>
    </recommendedName>
</protein>
<reference evidence="2" key="1">
    <citation type="journal article" date="2019" name="Int. J. Syst. Evol. Microbiol.">
        <title>The Global Catalogue of Microorganisms (GCM) 10K type strain sequencing project: providing services to taxonomists for standard genome sequencing and annotation.</title>
        <authorList>
            <consortium name="The Broad Institute Genomics Platform"/>
            <consortium name="The Broad Institute Genome Sequencing Center for Infectious Disease"/>
            <person name="Wu L."/>
            <person name="Ma J."/>
        </authorList>
    </citation>
    <scope>NUCLEOTIDE SEQUENCE [LARGE SCALE GENOMIC DNA]</scope>
    <source>
        <strain evidence="2">JCM 18200</strain>
    </source>
</reference>
<keyword evidence="2" id="KW-1185">Reference proteome</keyword>
<evidence type="ECO:0008006" key="3">
    <source>
        <dbReference type="Google" id="ProtNLM"/>
    </source>
</evidence>
<dbReference type="EMBL" id="BAABIQ010000038">
    <property type="protein sequence ID" value="GAA4796914.1"/>
    <property type="molecule type" value="Genomic_DNA"/>
</dbReference>
<accession>A0ABP9BPC2</accession>
<gene>
    <name evidence="1" type="ORF">GCM10023231_26750</name>
</gene>
<name>A0ABP9BPC2_9SPHI</name>
<comment type="caution">
    <text evidence="1">The sequence shown here is derived from an EMBL/GenBank/DDBJ whole genome shotgun (WGS) entry which is preliminary data.</text>
</comment>
<evidence type="ECO:0000313" key="2">
    <source>
        <dbReference type="Proteomes" id="UP001501411"/>
    </source>
</evidence>
<sequence>MDRFCLDCNTLLIGRADKKFCNDACRSNYNNQQNNQEQYYIRQINSTLKKNRAVMKKLNPNGKTKVLKEDLVKLGFNFNHFTHVLDTAKGSRYYFCYDCGFLYLKNGEILLVKKLFSRT</sequence>
<dbReference type="Proteomes" id="UP001501411">
    <property type="component" value="Unassembled WGS sequence"/>
</dbReference>
<proteinExistence type="predicted"/>
<dbReference type="RefSeq" id="WP_345232300.1">
    <property type="nucleotide sequence ID" value="NZ_BAABIQ010000038.1"/>
</dbReference>
<organism evidence="1 2">
    <name type="scientific">Olivibacter ginsenosidimutans</name>
    <dbReference type="NCBI Taxonomy" id="1176537"/>
    <lineage>
        <taxon>Bacteria</taxon>
        <taxon>Pseudomonadati</taxon>
        <taxon>Bacteroidota</taxon>
        <taxon>Sphingobacteriia</taxon>
        <taxon>Sphingobacteriales</taxon>
        <taxon>Sphingobacteriaceae</taxon>
        <taxon>Olivibacter</taxon>
    </lineage>
</organism>
<evidence type="ECO:0000313" key="1">
    <source>
        <dbReference type="EMBL" id="GAA4796914.1"/>
    </source>
</evidence>